<protein>
    <submittedName>
        <fullName evidence="1">Uncharacterized protein</fullName>
    </submittedName>
</protein>
<proteinExistence type="predicted"/>
<keyword evidence="2" id="KW-1185">Reference proteome</keyword>
<dbReference type="EMBL" id="JAKOGI010000851">
    <property type="protein sequence ID" value="KAJ8429869.1"/>
    <property type="molecule type" value="Genomic_DNA"/>
</dbReference>
<accession>A0A9Q1Q5Y4</accession>
<evidence type="ECO:0000313" key="2">
    <source>
        <dbReference type="Proteomes" id="UP001153076"/>
    </source>
</evidence>
<name>A0A9Q1Q5Y4_9CARY</name>
<dbReference type="Proteomes" id="UP001153076">
    <property type="component" value="Unassembled WGS sequence"/>
</dbReference>
<organism evidence="1 2">
    <name type="scientific">Carnegiea gigantea</name>
    <dbReference type="NCBI Taxonomy" id="171969"/>
    <lineage>
        <taxon>Eukaryota</taxon>
        <taxon>Viridiplantae</taxon>
        <taxon>Streptophyta</taxon>
        <taxon>Embryophyta</taxon>
        <taxon>Tracheophyta</taxon>
        <taxon>Spermatophyta</taxon>
        <taxon>Magnoliopsida</taxon>
        <taxon>eudicotyledons</taxon>
        <taxon>Gunneridae</taxon>
        <taxon>Pentapetalae</taxon>
        <taxon>Caryophyllales</taxon>
        <taxon>Cactineae</taxon>
        <taxon>Cactaceae</taxon>
        <taxon>Cactoideae</taxon>
        <taxon>Echinocereeae</taxon>
        <taxon>Carnegiea</taxon>
    </lineage>
</organism>
<gene>
    <name evidence="1" type="ORF">Cgig2_010649</name>
</gene>
<evidence type="ECO:0000313" key="1">
    <source>
        <dbReference type="EMBL" id="KAJ8429869.1"/>
    </source>
</evidence>
<dbReference type="AlphaFoldDB" id="A0A9Q1Q5Y4"/>
<comment type="caution">
    <text evidence="1">The sequence shown here is derived from an EMBL/GenBank/DDBJ whole genome shotgun (WGS) entry which is preliminary data.</text>
</comment>
<sequence length="187" mass="21387">MSSFTHSLASSSSPLLSFREDKFSSNSSHPCLTSPLEEGVDPLEDYENTLIQTLGEAMDMFLKIKGTLTKEEMRHLTDVRRQKQVRERVIWEVQDRPLICSSSWLHKLSLTKLSEVEGGNASGARLKVGAHGCLRLRARHDKKEIESFKERIHVKGCKNRELEYKLKELEHKFEEGKALTESQAYKA</sequence>
<reference evidence="1" key="1">
    <citation type="submission" date="2022-04" db="EMBL/GenBank/DDBJ databases">
        <title>Carnegiea gigantea Genome sequencing and assembly v2.</title>
        <authorList>
            <person name="Copetti D."/>
            <person name="Sanderson M.J."/>
            <person name="Burquez A."/>
            <person name="Wojciechowski M.F."/>
        </authorList>
    </citation>
    <scope>NUCLEOTIDE SEQUENCE</scope>
    <source>
        <strain evidence="1">SGP5-SGP5p</strain>
        <tissue evidence="1">Aerial part</tissue>
    </source>
</reference>